<reference evidence="1" key="1">
    <citation type="submission" date="2020-06" db="EMBL/GenBank/DDBJ databases">
        <title>Legume-microbial interactions unlock mineral nutrients during tropical forest succession.</title>
        <authorList>
            <person name="Epihov D.Z."/>
        </authorList>
    </citation>
    <scope>NUCLEOTIDE SEQUENCE [LARGE SCALE GENOMIC DNA]</scope>
    <source>
        <strain evidence="1">Pan2503</strain>
    </source>
</reference>
<keyword evidence="2" id="KW-1185">Reference proteome</keyword>
<evidence type="ECO:0000313" key="1">
    <source>
        <dbReference type="EMBL" id="MBA0087273.1"/>
    </source>
</evidence>
<accession>A0A7V8NTM0</accession>
<organism evidence="1 2">
    <name type="scientific">Candidatus Acidiferrum panamense</name>
    <dbReference type="NCBI Taxonomy" id="2741543"/>
    <lineage>
        <taxon>Bacteria</taxon>
        <taxon>Pseudomonadati</taxon>
        <taxon>Acidobacteriota</taxon>
        <taxon>Terriglobia</taxon>
        <taxon>Candidatus Acidiferrales</taxon>
        <taxon>Candidatus Acidiferrum</taxon>
    </lineage>
</organism>
<proteinExistence type="predicted"/>
<dbReference type="Proteomes" id="UP000567293">
    <property type="component" value="Unassembled WGS sequence"/>
</dbReference>
<feature type="non-terminal residue" evidence="1">
    <location>
        <position position="69"/>
    </location>
</feature>
<comment type="caution">
    <text evidence="1">The sequence shown here is derived from an EMBL/GenBank/DDBJ whole genome shotgun (WGS) entry which is preliminary data.</text>
</comment>
<evidence type="ECO:0000313" key="2">
    <source>
        <dbReference type="Proteomes" id="UP000567293"/>
    </source>
</evidence>
<name>A0A7V8NTM0_9BACT</name>
<protein>
    <submittedName>
        <fullName evidence="1">Uncharacterized protein</fullName>
    </submittedName>
</protein>
<dbReference type="AlphaFoldDB" id="A0A7V8NTM0"/>
<dbReference type="EMBL" id="JACDQQ010001920">
    <property type="protein sequence ID" value="MBA0087273.1"/>
    <property type="molecule type" value="Genomic_DNA"/>
</dbReference>
<gene>
    <name evidence="1" type="ORF">HRJ53_19995</name>
</gene>
<sequence length="69" mass="7478">MDKEKNPHVVGGAAEITRFTRRMMVERLLAGASAWPLVATSHPIYGPLSSNAILDDVEKLGAASWKPAF</sequence>